<sequence>MSDVWTRFYRTHPNAHVRHLCDVASERKARLFAVACAKRIWNRIFDERLRQGLTIAERFADGEATEAERYQAFRDVDLASREILANNRYFFSMEVYAASVVAQCLSRPVLQDEPHFAISAGMYSMYVVTEWPSVRPEQIDQEVHAHEQLLGEIFGNLQQPIRMEPEWRTANQHRVMELARSIYSERTYHYLPILADALEDVGCDQSALLEHLRAQRQHLRGCWALDAVLGWE</sequence>
<gene>
    <name evidence="1" type="ORF">GMBLW1_35640</name>
</gene>
<dbReference type="InParanoid" id="A0A6C2YXN6"/>
<dbReference type="RefSeq" id="WP_162660753.1">
    <property type="nucleotide sequence ID" value="NZ_LR593887.1"/>
</dbReference>
<organism evidence="1">
    <name type="scientific">Tuwongella immobilis</name>
    <dbReference type="NCBI Taxonomy" id="692036"/>
    <lineage>
        <taxon>Bacteria</taxon>
        <taxon>Pseudomonadati</taxon>
        <taxon>Planctomycetota</taxon>
        <taxon>Planctomycetia</taxon>
        <taxon>Gemmatales</taxon>
        <taxon>Gemmataceae</taxon>
        <taxon>Tuwongella</taxon>
    </lineage>
</organism>
<dbReference type="EMBL" id="LR586016">
    <property type="protein sequence ID" value="VIP05629.1"/>
    <property type="molecule type" value="Genomic_DNA"/>
</dbReference>
<name>A0A6C2YXN6_9BACT</name>
<dbReference type="EMBL" id="LR593887">
    <property type="protein sequence ID" value="VTS08614.1"/>
    <property type="molecule type" value="Genomic_DNA"/>
</dbReference>
<keyword evidence="2" id="KW-1185">Reference proteome</keyword>
<dbReference type="KEGG" id="tim:GMBLW1_35640"/>
<proteinExistence type="predicted"/>
<dbReference type="AlphaFoldDB" id="A0A6C2YXN6"/>
<dbReference type="Proteomes" id="UP000464378">
    <property type="component" value="Chromosome"/>
</dbReference>
<protein>
    <submittedName>
        <fullName evidence="1">Uncharacterized protein</fullName>
    </submittedName>
</protein>
<reference evidence="1" key="1">
    <citation type="submission" date="2019-04" db="EMBL/GenBank/DDBJ databases">
        <authorList>
            <consortium name="Science for Life Laboratories"/>
        </authorList>
    </citation>
    <scope>NUCLEOTIDE SEQUENCE</scope>
    <source>
        <strain evidence="1">MBLW1</strain>
    </source>
</reference>
<evidence type="ECO:0000313" key="2">
    <source>
        <dbReference type="Proteomes" id="UP000464378"/>
    </source>
</evidence>
<accession>A0A6C2YXN6</accession>
<evidence type="ECO:0000313" key="1">
    <source>
        <dbReference type="EMBL" id="VIP05629.1"/>
    </source>
</evidence>